<feature type="active site" evidence="32">
    <location>
        <position position="291"/>
    </location>
</feature>
<organism evidence="37 38">
    <name type="scientific">Eptatretus burgeri</name>
    <name type="common">Inshore hagfish</name>
    <dbReference type="NCBI Taxonomy" id="7764"/>
    <lineage>
        <taxon>Eukaryota</taxon>
        <taxon>Metazoa</taxon>
        <taxon>Chordata</taxon>
        <taxon>Craniata</taxon>
        <taxon>Vertebrata</taxon>
        <taxon>Cyclostomata</taxon>
        <taxon>Myxini</taxon>
        <taxon>Myxiniformes</taxon>
        <taxon>Myxinidae</taxon>
        <taxon>Eptatretinae</taxon>
        <taxon>Eptatretus</taxon>
    </lineage>
</organism>
<evidence type="ECO:0000256" key="25">
    <source>
        <dbReference type="ARBA" id="ARBA00048648"/>
    </source>
</evidence>
<dbReference type="Proteomes" id="UP000694388">
    <property type="component" value="Unplaced"/>
</dbReference>
<reference evidence="37" key="1">
    <citation type="submission" date="2025-08" db="UniProtKB">
        <authorList>
            <consortium name="Ensembl"/>
        </authorList>
    </citation>
    <scope>IDENTIFICATION</scope>
</reference>
<evidence type="ECO:0000256" key="20">
    <source>
        <dbReference type="ARBA" id="ARBA00047531"/>
    </source>
</evidence>
<evidence type="ECO:0000313" key="38">
    <source>
        <dbReference type="Proteomes" id="UP000694388"/>
    </source>
</evidence>
<dbReference type="Pfam" id="PF00171">
    <property type="entry name" value="Aldedh"/>
    <property type="match status" value="1"/>
</dbReference>
<dbReference type="Gene3D" id="3.40.309.10">
    <property type="entry name" value="Aldehyde Dehydrogenase, Chain A, domain 2"/>
    <property type="match status" value="1"/>
</dbReference>
<comment type="catalytic activity">
    <reaction evidence="24">
        <text>22-oxodocosanoate + NAD(+) + H2O = docosanedioate + NADH + 2 H(+)</text>
        <dbReference type="Rhea" id="RHEA:39015"/>
        <dbReference type="ChEBI" id="CHEBI:15377"/>
        <dbReference type="ChEBI" id="CHEBI:15378"/>
        <dbReference type="ChEBI" id="CHEBI:57540"/>
        <dbReference type="ChEBI" id="CHEBI:57945"/>
        <dbReference type="ChEBI" id="CHEBI:76298"/>
        <dbReference type="ChEBI" id="CHEBI:76299"/>
    </reaction>
</comment>
<dbReference type="InterPro" id="IPR015590">
    <property type="entry name" value="Aldehyde_DH_dom"/>
</dbReference>
<comment type="subunit">
    <text evidence="4">Homodimer.</text>
</comment>
<evidence type="ECO:0000256" key="11">
    <source>
        <dbReference type="ARBA" id="ARBA00023002"/>
    </source>
</evidence>
<comment type="subcellular location">
    <subcellularLocation>
        <location evidence="1">Endoplasmic reticulum membrane</location>
        <topology evidence="1">Single-pass membrane protein</topology>
        <orientation evidence="1">Cytoplasmic side</orientation>
    </subcellularLocation>
    <subcellularLocation>
        <location evidence="2">Microsome membrane</location>
    </subcellularLocation>
</comment>
<evidence type="ECO:0000256" key="32">
    <source>
        <dbReference type="PROSITE-ProRule" id="PRU10007"/>
    </source>
</evidence>
<evidence type="ECO:0000259" key="36">
    <source>
        <dbReference type="Pfam" id="PF00171"/>
    </source>
</evidence>
<dbReference type="GO" id="GO:0004028">
    <property type="term" value="F:3-chloroallyl aldehyde dehydrogenase activity"/>
    <property type="evidence" value="ECO:0007669"/>
    <property type="project" value="TreeGrafter"/>
</dbReference>
<comment type="catalytic activity">
    <reaction evidence="28">
        <text>a fatty aldehyde + NAD(+) + H2O = a fatty acid + NADH + 2 H(+)</text>
        <dbReference type="Rhea" id="RHEA:49832"/>
        <dbReference type="ChEBI" id="CHEBI:15377"/>
        <dbReference type="ChEBI" id="CHEBI:15378"/>
        <dbReference type="ChEBI" id="CHEBI:28868"/>
        <dbReference type="ChEBI" id="CHEBI:35746"/>
        <dbReference type="ChEBI" id="CHEBI:57540"/>
        <dbReference type="ChEBI" id="CHEBI:57945"/>
    </reaction>
</comment>
<feature type="transmembrane region" description="Helical" evidence="35">
    <location>
        <begin position="550"/>
        <end position="569"/>
    </location>
</feature>
<dbReference type="PROSITE" id="PS00687">
    <property type="entry name" value="ALDEHYDE_DEHYDR_GLU"/>
    <property type="match status" value="1"/>
</dbReference>
<evidence type="ECO:0000256" key="19">
    <source>
        <dbReference type="ARBA" id="ARBA00047498"/>
    </source>
</evidence>
<protein>
    <recommendedName>
        <fullName evidence="17">Aldehyde dehydrogenase family 3 member A2</fullName>
        <ecNumber evidence="15">1.2.1.3</ecNumber>
        <ecNumber evidence="16">1.2.1.94</ecNumber>
    </recommendedName>
    <alternativeName>
        <fullName evidence="18">Fatty aldehyde dehydrogenase</fullName>
    </alternativeName>
</protein>
<keyword evidence="7" id="KW-0256">Endoplasmic reticulum</keyword>
<dbReference type="PANTHER" id="PTHR43570:SF9">
    <property type="entry name" value="ALDEHYDE DEHYDROGENASE FAMILY 3 MEMBER A2"/>
    <property type="match status" value="1"/>
</dbReference>
<evidence type="ECO:0000256" key="23">
    <source>
        <dbReference type="ARBA" id="ARBA00048322"/>
    </source>
</evidence>
<keyword evidence="12" id="KW-0520">NAD</keyword>
<evidence type="ECO:0000256" key="28">
    <source>
        <dbReference type="ARBA" id="ARBA00048895"/>
    </source>
</evidence>
<evidence type="ECO:0000256" key="31">
    <source>
        <dbReference type="ARBA" id="ARBA00049194"/>
    </source>
</evidence>
<keyword evidence="13" id="KW-0443">Lipid metabolism</keyword>
<evidence type="ECO:0000256" key="27">
    <source>
        <dbReference type="ARBA" id="ARBA00048826"/>
    </source>
</evidence>
<evidence type="ECO:0000256" key="1">
    <source>
        <dbReference type="ARBA" id="ARBA00004131"/>
    </source>
</evidence>
<dbReference type="InterPro" id="IPR012394">
    <property type="entry name" value="Aldehyde_DH_NAD(P)"/>
</dbReference>
<evidence type="ECO:0000256" key="17">
    <source>
        <dbReference type="ARBA" id="ARBA00039622"/>
    </source>
</evidence>
<comment type="catalytic activity">
    <reaction evidence="20">
        <text>heptanal + NAD(+) + H2O = heptanoate + NADH + 2 H(+)</text>
        <dbReference type="Rhea" id="RHEA:44108"/>
        <dbReference type="ChEBI" id="CHEBI:15377"/>
        <dbReference type="ChEBI" id="CHEBI:15378"/>
        <dbReference type="ChEBI" id="CHEBI:32362"/>
        <dbReference type="ChEBI" id="CHEBI:34787"/>
        <dbReference type="ChEBI" id="CHEBI:57540"/>
        <dbReference type="ChEBI" id="CHEBI:57945"/>
    </reaction>
</comment>
<comment type="catalytic activity">
    <reaction evidence="30">
        <text>hexadecanoate + NADH + 2 H(+) = hexadecanal + NAD(+) + H2O</text>
        <dbReference type="Rhea" id="RHEA:33739"/>
        <dbReference type="ChEBI" id="CHEBI:7896"/>
        <dbReference type="ChEBI" id="CHEBI:15377"/>
        <dbReference type="ChEBI" id="CHEBI:15378"/>
        <dbReference type="ChEBI" id="CHEBI:17600"/>
        <dbReference type="ChEBI" id="CHEBI:57540"/>
        <dbReference type="ChEBI" id="CHEBI:57945"/>
    </reaction>
</comment>
<dbReference type="FunFam" id="3.40.309.10:FF:000003">
    <property type="entry name" value="Aldehyde dehydrogenase"/>
    <property type="match status" value="1"/>
</dbReference>
<keyword evidence="11 33" id="KW-0560">Oxidoreductase</keyword>
<evidence type="ECO:0000256" key="24">
    <source>
        <dbReference type="ARBA" id="ARBA00048607"/>
    </source>
</evidence>
<keyword evidence="9" id="KW-0492">Microsome</keyword>
<evidence type="ECO:0000256" key="8">
    <source>
        <dbReference type="ARBA" id="ARBA00022832"/>
    </source>
</evidence>
<reference evidence="37" key="2">
    <citation type="submission" date="2025-09" db="UniProtKB">
        <authorList>
            <consortium name="Ensembl"/>
        </authorList>
    </citation>
    <scope>IDENTIFICATION</scope>
</reference>
<comment type="catalytic activity">
    <reaction evidence="23">
        <text>dodecanoate + NADH + 2 H(+) = dodecanal + NAD(+) + H2O</text>
        <dbReference type="Rhea" id="RHEA:44168"/>
        <dbReference type="ChEBI" id="CHEBI:15377"/>
        <dbReference type="ChEBI" id="CHEBI:15378"/>
        <dbReference type="ChEBI" id="CHEBI:18262"/>
        <dbReference type="ChEBI" id="CHEBI:27836"/>
        <dbReference type="ChEBI" id="CHEBI:57540"/>
        <dbReference type="ChEBI" id="CHEBI:57945"/>
    </reaction>
</comment>
<dbReference type="GeneTree" id="ENSGT00940000157944"/>
<feature type="domain" description="Aldehyde dehydrogenase" evidence="36">
    <location>
        <begin position="85"/>
        <end position="507"/>
    </location>
</feature>
<keyword evidence="10 35" id="KW-1133">Transmembrane helix</keyword>
<dbReference type="InterPro" id="IPR016160">
    <property type="entry name" value="Ald_DH_CS_CYS"/>
</dbReference>
<evidence type="ECO:0000256" key="29">
    <source>
        <dbReference type="ARBA" id="ARBA00048972"/>
    </source>
</evidence>
<evidence type="ECO:0000256" key="9">
    <source>
        <dbReference type="ARBA" id="ARBA00022848"/>
    </source>
</evidence>
<comment type="catalytic activity">
    <reaction evidence="19">
        <text>2,6,10,14-tetramethylpentadecanal + NAD(+) + H2O = 2,6,10,14-tetramethylpentadecanoate + NADH + 2 H(+)</text>
        <dbReference type="Rhea" id="RHEA:44016"/>
        <dbReference type="ChEBI" id="CHEBI:15377"/>
        <dbReference type="ChEBI" id="CHEBI:15378"/>
        <dbReference type="ChEBI" id="CHEBI:49189"/>
        <dbReference type="ChEBI" id="CHEBI:57540"/>
        <dbReference type="ChEBI" id="CHEBI:57945"/>
        <dbReference type="ChEBI" id="CHEBI:77268"/>
    </reaction>
</comment>
<keyword evidence="6 35" id="KW-0812">Transmembrane</keyword>
<accession>A0A8C4R998</accession>
<evidence type="ECO:0000256" key="35">
    <source>
        <dbReference type="SAM" id="Phobius"/>
    </source>
</evidence>
<evidence type="ECO:0000256" key="14">
    <source>
        <dbReference type="ARBA" id="ARBA00023136"/>
    </source>
</evidence>
<comment type="catalytic activity">
    <reaction evidence="22">
        <text>tetradecanal + NAD(+) + H2O = tetradecanoate + NADH + 2 H(+)</text>
        <dbReference type="Rhea" id="RHEA:44172"/>
        <dbReference type="ChEBI" id="CHEBI:15377"/>
        <dbReference type="ChEBI" id="CHEBI:15378"/>
        <dbReference type="ChEBI" id="CHEBI:30807"/>
        <dbReference type="ChEBI" id="CHEBI:57540"/>
        <dbReference type="ChEBI" id="CHEBI:57945"/>
        <dbReference type="ChEBI" id="CHEBI:84067"/>
    </reaction>
</comment>
<evidence type="ECO:0000256" key="16">
    <source>
        <dbReference type="ARBA" id="ARBA00039117"/>
    </source>
</evidence>
<dbReference type="PROSITE" id="PS00070">
    <property type="entry name" value="ALDEHYDE_DEHYDR_CYS"/>
    <property type="match status" value="1"/>
</dbReference>
<evidence type="ECO:0000256" key="34">
    <source>
        <dbReference type="SAM" id="MobiDB-lite"/>
    </source>
</evidence>
<dbReference type="GO" id="GO:0005789">
    <property type="term" value="C:endoplasmic reticulum membrane"/>
    <property type="evidence" value="ECO:0007669"/>
    <property type="project" value="UniProtKB-SubCell"/>
</dbReference>
<evidence type="ECO:0000256" key="30">
    <source>
        <dbReference type="ARBA" id="ARBA00049148"/>
    </source>
</evidence>
<sequence length="571" mass="63505">MMSHHERFPSKELSQGRAHDPCPGMGLRAHVHLAPPPMPMAQEHRYDVVREVRRREPHVPGRQPVPVGRGTQHDCCSVKEWGGRMQAVVHKAREAFKSGRTLPLEFRKEQLRLFTCLLDENEEAICEALANDLHRSHTESICYELIPLRNELQSALQNLHIWAAAESVPGSLLTIGTSVFKKAQPLGLSAVFGAWNYPMALTLMPLVGAIAAGNAAVVKPSEVAEHTAKLMQNLLPRYLDKELYPVVFGGACVAVELLHERFDHIFYTGGSAVGRSIMTAAAKHLTPVTLELGGKSPCYIHNDCDLHIACRRIAWGRFINAGQTCIAPDYLLCEPALCEQVVKELRAALQEYYGEEPQKSPDYGRIINSRHFKRVQGLLEGGGTVAFGGQTDEEDLYIAPTVMTNVDPEAPVMQEEIFGPILPVLTLPGVDQALNFINDREKPLAIYVFSKDQKIIKRFENETSSGGMMANDVILHYSIDTLPFGGVGNSGIGAYHGKFSFDAFSHRRAYLLMNLALEGMNSLRYPPYSTKKLSWMIWLIKKRRQPPIKLLLSILVLGILCALLLKHVILS</sequence>
<dbReference type="EC" id="1.2.1.3" evidence="15"/>
<evidence type="ECO:0000256" key="26">
    <source>
        <dbReference type="ARBA" id="ARBA00048806"/>
    </source>
</evidence>
<comment type="similarity">
    <text evidence="3 33">Belongs to the aldehyde dehydrogenase family.</text>
</comment>
<dbReference type="GO" id="GO:0006081">
    <property type="term" value="P:aldehyde metabolic process"/>
    <property type="evidence" value="ECO:0007669"/>
    <property type="project" value="InterPro"/>
</dbReference>
<dbReference type="EC" id="1.2.1.94" evidence="16"/>
<evidence type="ECO:0000256" key="18">
    <source>
        <dbReference type="ARBA" id="ARBA00042336"/>
    </source>
</evidence>
<name>A0A8C4R998_EPTBU</name>
<evidence type="ECO:0000256" key="6">
    <source>
        <dbReference type="ARBA" id="ARBA00022692"/>
    </source>
</evidence>
<keyword evidence="5" id="KW-0597">Phosphoprotein</keyword>
<dbReference type="PANTHER" id="PTHR43570">
    <property type="entry name" value="ALDEHYDE DEHYDROGENASE"/>
    <property type="match status" value="1"/>
</dbReference>
<dbReference type="AlphaFoldDB" id="A0A8C4R998"/>
<keyword evidence="14 35" id="KW-0472">Membrane</keyword>
<dbReference type="InterPro" id="IPR016162">
    <property type="entry name" value="Ald_DH_N"/>
</dbReference>
<comment type="catalytic activity">
    <reaction evidence="27">
        <text>(2E)-hexadecenal + NAD(+) + H2O = (E)-hexadec-2-enoate + NADH + 2 H(+)</text>
        <dbReference type="Rhea" id="RHEA:36135"/>
        <dbReference type="ChEBI" id="CHEBI:15377"/>
        <dbReference type="ChEBI" id="CHEBI:15378"/>
        <dbReference type="ChEBI" id="CHEBI:17585"/>
        <dbReference type="ChEBI" id="CHEBI:57540"/>
        <dbReference type="ChEBI" id="CHEBI:57945"/>
        <dbReference type="ChEBI" id="CHEBI:72745"/>
    </reaction>
</comment>
<evidence type="ECO:0000256" key="7">
    <source>
        <dbReference type="ARBA" id="ARBA00022824"/>
    </source>
</evidence>
<evidence type="ECO:0000313" key="37">
    <source>
        <dbReference type="Ensembl" id="ENSEBUP00000027111.1"/>
    </source>
</evidence>
<evidence type="ECO:0000256" key="22">
    <source>
        <dbReference type="ARBA" id="ARBA00047959"/>
    </source>
</evidence>
<evidence type="ECO:0000256" key="33">
    <source>
        <dbReference type="RuleBase" id="RU003345"/>
    </source>
</evidence>
<comment type="catalytic activity">
    <reaction evidence="26">
        <text>octanal + NAD(+) + H2O = octanoate + NADH + 2 H(+)</text>
        <dbReference type="Rhea" id="RHEA:44100"/>
        <dbReference type="ChEBI" id="CHEBI:15377"/>
        <dbReference type="ChEBI" id="CHEBI:15378"/>
        <dbReference type="ChEBI" id="CHEBI:17935"/>
        <dbReference type="ChEBI" id="CHEBI:25646"/>
        <dbReference type="ChEBI" id="CHEBI:57540"/>
        <dbReference type="ChEBI" id="CHEBI:57945"/>
    </reaction>
</comment>
<comment type="catalytic activity">
    <reaction evidence="25">
        <text>octadecanal + NAD(+) + H2O = octadecanoate + NADH + 2 H(+)</text>
        <dbReference type="Rhea" id="RHEA:44020"/>
        <dbReference type="ChEBI" id="CHEBI:15377"/>
        <dbReference type="ChEBI" id="CHEBI:15378"/>
        <dbReference type="ChEBI" id="CHEBI:17034"/>
        <dbReference type="ChEBI" id="CHEBI:25629"/>
        <dbReference type="ChEBI" id="CHEBI:57540"/>
        <dbReference type="ChEBI" id="CHEBI:57945"/>
    </reaction>
</comment>
<evidence type="ECO:0000256" key="21">
    <source>
        <dbReference type="ARBA" id="ARBA00047920"/>
    </source>
</evidence>
<dbReference type="GO" id="GO:0006631">
    <property type="term" value="P:fatty acid metabolic process"/>
    <property type="evidence" value="ECO:0007669"/>
    <property type="project" value="UniProtKB-KW"/>
</dbReference>
<evidence type="ECO:0000256" key="15">
    <source>
        <dbReference type="ARBA" id="ARBA00024226"/>
    </source>
</evidence>
<evidence type="ECO:0000256" key="2">
    <source>
        <dbReference type="ARBA" id="ARBA00004524"/>
    </source>
</evidence>
<evidence type="ECO:0000256" key="10">
    <source>
        <dbReference type="ARBA" id="ARBA00022989"/>
    </source>
</evidence>
<comment type="catalytic activity">
    <reaction evidence="29">
        <text>decanal + NAD(+) + H2O = decanoate + NADH + 2 H(+)</text>
        <dbReference type="Rhea" id="RHEA:44104"/>
        <dbReference type="ChEBI" id="CHEBI:15377"/>
        <dbReference type="ChEBI" id="CHEBI:15378"/>
        <dbReference type="ChEBI" id="CHEBI:27689"/>
        <dbReference type="ChEBI" id="CHEBI:31457"/>
        <dbReference type="ChEBI" id="CHEBI:57540"/>
        <dbReference type="ChEBI" id="CHEBI:57945"/>
    </reaction>
</comment>
<dbReference type="FunFam" id="3.40.605.10:FF:000004">
    <property type="entry name" value="Aldehyde dehydrogenase"/>
    <property type="match status" value="1"/>
</dbReference>
<dbReference type="InterPro" id="IPR016161">
    <property type="entry name" value="Ald_DH/histidinol_DH"/>
</dbReference>
<dbReference type="Ensembl" id="ENSEBUT00000027687.1">
    <property type="protein sequence ID" value="ENSEBUP00000027111.1"/>
    <property type="gene ID" value="ENSEBUG00000016652.1"/>
</dbReference>
<evidence type="ECO:0000256" key="4">
    <source>
        <dbReference type="ARBA" id="ARBA00011738"/>
    </source>
</evidence>
<proteinExistence type="inferred from homology"/>
<comment type="catalytic activity">
    <reaction evidence="31">
        <text>an aldehyde + NAD(+) + H2O = a carboxylate + NADH + 2 H(+)</text>
        <dbReference type="Rhea" id="RHEA:16185"/>
        <dbReference type="ChEBI" id="CHEBI:15377"/>
        <dbReference type="ChEBI" id="CHEBI:15378"/>
        <dbReference type="ChEBI" id="CHEBI:17478"/>
        <dbReference type="ChEBI" id="CHEBI:29067"/>
        <dbReference type="ChEBI" id="CHEBI:57540"/>
        <dbReference type="ChEBI" id="CHEBI:57945"/>
        <dbReference type="EC" id="1.2.1.3"/>
    </reaction>
</comment>
<evidence type="ECO:0000256" key="3">
    <source>
        <dbReference type="ARBA" id="ARBA00009986"/>
    </source>
</evidence>
<dbReference type="InterPro" id="IPR029510">
    <property type="entry name" value="Ald_DH_CS_GLU"/>
</dbReference>
<feature type="compositionally biased region" description="Basic and acidic residues" evidence="34">
    <location>
        <begin position="1"/>
        <end position="10"/>
    </location>
</feature>
<comment type="catalytic activity">
    <reaction evidence="21">
        <text>(2E,6E)-farnesal + NAD(+) + H2O = (2E,6E)-farnesoate + NADH + 2 H(+)</text>
        <dbReference type="Rhea" id="RHEA:24216"/>
        <dbReference type="ChEBI" id="CHEBI:15377"/>
        <dbReference type="ChEBI" id="CHEBI:15378"/>
        <dbReference type="ChEBI" id="CHEBI:15894"/>
        <dbReference type="ChEBI" id="CHEBI:57540"/>
        <dbReference type="ChEBI" id="CHEBI:57945"/>
        <dbReference type="ChEBI" id="CHEBI:83276"/>
        <dbReference type="EC" id="1.2.1.94"/>
    </reaction>
</comment>
<dbReference type="Gene3D" id="3.40.605.10">
    <property type="entry name" value="Aldehyde Dehydrogenase, Chain A, domain 1"/>
    <property type="match status" value="1"/>
</dbReference>
<evidence type="ECO:0000256" key="12">
    <source>
        <dbReference type="ARBA" id="ARBA00023027"/>
    </source>
</evidence>
<keyword evidence="38" id="KW-1185">Reference proteome</keyword>
<dbReference type="GO" id="GO:0120553">
    <property type="term" value="F:farnesal dehydrogenase (NAD+) activity"/>
    <property type="evidence" value="ECO:0007669"/>
    <property type="project" value="UniProtKB-EC"/>
</dbReference>
<evidence type="ECO:0000256" key="13">
    <source>
        <dbReference type="ARBA" id="ARBA00023098"/>
    </source>
</evidence>
<dbReference type="InterPro" id="IPR016163">
    <property type="entry name" value="Ald_DH_C"/>
</dbReference>
<dbReference type="SUPFAM" id="SSF53720">
    <property type="entry name" value="ALDH-like"/>
    <property type="match status" value="1"/>
</dbReference>
<keyword evidence="8" id="KW-0276">Fatty acid metabolism</keyword>
<feature type="region of interest" description="Disordered" evidence="34">
    <location>
        <begin position="1"/>
        <end position="22"/>
    </location>
</feature>
<evidence type="ECO:0000256" key="5">
    <source>
        <dbReference type="ARBA" id="ARBA00022553"/>
    </source>
</evidence>